<evidence type="ECO:0000256" key="5">
    <source>
        <dbReference type="ARBA" id="ARBA00022741"/>
    </source>
</evidence>
<dbReference type="AlphaFoldDB" id="A0A1B7LWT3"/>
<dbReference type="NCBIfam" id="NF007739">
    <property type="entry name" value="PRK10419.1"/>
    <property type="match status" value="2"/>
</dbReference>
<keyword evidence="6 9" id="KW-0067">ATP-binding</keyword>
<evidence type="ECO:0000256" key="7">
    <source>
        <dbReference type="ARBA" id="ARBA00023136"/>
    </source>
</evidence>
<dbReference type="RefSeq" id="WP_043058584.1">
    <property type="nucleotide sequence ID" value="NZ_LXEY01000022.1"/>
</dbReference>
<dbReference type="OrthoDB" id="4008250at2"/>
<comment type="subcellular location">
    <subcellularLocation>
        <location evidence="1">Cell membrane</location>
        <topology evidence="1">Peripheral membrane protein</topology>
    </subcellularLocation>
</comment>
<keyword evidence="10" id="KW-1185">Reference proteome</keyword>
<dbReference type="GO" id="GO:0015833">
    <property type="term" value="P:peptide transport"/>
    <property type="evidence" value="ECO:0007669"/>
    <property type="project" value="InterPro"/>
</dbReference>
<feature type="domain" description="ABC transporter" evidence="8">
    <location>
        <begin position="6"/>
        <end position="256"/>
    </location>
</feature>
<evidence type="ECO:0000256" key="1">
    <source>
        <dbReference type="ARBA" id="ARBA00004202"/>
    </source>
</evidence>
<dbReference type="NCBIfam" id="NF008453">
    <property type="entry name" value="PRK11308.1"/>
    <property type="match status" value="2"/>
</dbReference>
<evidence type="ECO:0000256" key="3">
    <source>
        <dbReference type="ARBA" id="ARBA00022448"/>
    </source>
</evidence>
<dbReference type="EMBL" id="LXEY01000022">
    <property type="protein sequence ID" value="OAV59486.1"/>
    <property type="molecule type" value="Genomic_DNA"/>
</dbReference>
<dbReference type="Gene3D" id="3.40.50.300">
    <property type="entry name" value="P-loop containing nucleotide triphosphate hydrolases"/>
    <property type="match status" value="2"/>
</dbReference>
<dbReference type="PANTHER" id="PTHR43297:SF2">
    <property type="entry name" value="DIPEPTIDE TRANSPORT ATP-BINDING PROTEIN DPPD"/>
    <property type="match status" value="1"/>
</dbReference>
<dbReference type="PROSITE" id="PS00211">
    <property type="entry name" value="ABC_TRANSPORTER_1"/>
    <property type="match status" value="2"/>
</dbReference>
<keyword evidence="5" id="KW-0547">Nucleotide-binding</keyword>
<name>A0A1B7LWT3_9MICC</name>
<dbReference type="SMART" id="SM00382">
    <property type="entry name" value="AAA"/>
    <property type="match status" value="2"/>
</dbReference>
<dbReference type="GO" id="GO:0016887">
    <property type="term" value="F:ATP hydrolysis activity"/>
    <property type="evidence" value="ECO:0007669"/>
    <property type="project" value="InterPro"/>
</dbReference>
<gene>
    <name evidence="9" type="ORF">A6F49_16740</name>
</gene>
<keyword evidence="3" id="KW-0813">Transport</keyword>
<feature type="domain" description="ABC transporter" evidence="8">
    <location>
        <begin position="296"/>
        <end position="545"/>
    </location>
</feature>
<evidence type="ECO:0000256" key="2">
    <source>
        <dbReference type="ARBA" id="ARBA00005417"/>
    </source>
</evidence>
<reference evidence="9 10" key="1">
    <citation type="submission" date="2016-04" db="EMBL/GenBank/DDBJ databases">
        <title>First whole genome shotgun sequence of the bacterium Enteractinococcus sp. strain UASWS1574.</title>
        <authorList>
            <person name="Crovadore J."/>
            <person name="Chablais R."/>
            <person name="Lefort F."/>
        </authorList>
    </citation>
    <scope>NUCLEOTIDE SEQUENCE [LARGE SCALE GENOMIC DNA]</scope>
    <source>
        <strain evidence="9 10">UASWS1574</strain>
    </source>
</reference>
<accession>A0A1B7LWT3</accession>
<evidence type="ECO:0000256" key="6">
    <source>
        <dbReference type="ARBA" id="ARBA00022840"/>
    </source>
</evidence>
<dbReference type="Proteomes" id="UP000078292">
    <property type="component" value="Unassembled WGS sequence"/>
</dbReference>
<dbReference type="InterPro" id="IPR050388">
    <property type="entry name" value="ABC_Ni/Peptide_Import"/>
</dbReference>
<protein>
    <submittedName>
        <fullName evidence="9">ABC transporter ATP-binding protein</fullName>
    </submittedName>
</protein>
<comment type="similarity">
    <text evidence="2">Belongs to the ABC transporter superfamily.</text>
</comment>
<dbReference type="Pfam" id="PF00005">
    <property type="entry name" value="ABC_tran"/>
    <property type="match status" value="2"/>
</dbReference>
<dbReference type="InterPro" id="IPR027417">
    <property type="entry name" value="P-loop_NTPase"/>
</dbReference>
<sequence length="557" mass="60758">MSQPLLEVTDLHIDFSVDKRSVHAVRGLNMTIYPGQTVAIVGESGSGKSTTAHAIIDLLPGTGKVTKGSIKYDGTDLVKLPARKRRSYRGSHIGLVPQDPLSNLNPLYKVGAQIREVLEVNNVAKGKTADARVVELLEEAGLPDAKRRAQQFPHEFSGGMRQRALIAAGLAARPKLLIADEPTSALDVTVQKQILDHLDGLTSELGVAVLLITHYLGLAAERADHLLVMYKGEVVESGPALEILQDPQHPYSKRLINAAPSLQSERASAHEREAIRKSAQEHIEEEPEVDIQTPAMQIQNLTKVFKLPGKGFSKTDLIAAQHVNFDLDRGTTTALVGESGSGKSTVARMVLGLETPTEGHVYFDGVDISTITSRDQQLKFRRRIQPVFQNPYASLDPMFSIYDAIEEPLVVHKVGSKAEREARVRTLLDQVSLPDTVMNRFPNELSGGQRQRVAIARALALKPEVLVLDEAVSALDVLVQDQILQLLNDLQVELGLSYLFITHDLAVVRQIADDVLVMQGGTVVEQADADSIFNNPQVPYTQQLLAAIPGRDIPLAG</sequence>
<dbReference type="InterPro" id="IPR003593">
    <property type="entry name" value="AAA+_ATPase"/>
</dbReference>
<dbReference type="InterPro" id="IPR003439">
    <property type="entry name" value="ABC_transporter-like_ATP-bd"/>
</dbReference>
<dbReference type="STRING" id="1837282.A6F49_16740"/>
<keyword evidence="7" id="KW-0472">Membrane</keyword>
<evidence type="ECO:0000256" key="4">
    <source>
        <dbReference type="ARBA" id="ARBA00022475"/>
    </source>
</evidence>
<dbReference type="GO" id="GO:0005524">
    <property type="term" value="F:ATP binding"/>
    <property type="evidence" value="ECO:0007669"/>
    <property type="project" value="UniProtKB-KW"/>
</dbReference>
<dbReference type="GO" id="GO:0005886">
    <property type="term" value="C:plasma membrane"/>
    <property type="evidence" value="ECO:0007669"/>
    <property type="project" value="UniProtKB-SubCell"/>
</dbReference>
<dbReference type="FunFam" id="3.40.50.300:FF:000016">
    <property type="entry name" value="Oligopeptide ABC transporter ATP-binding component"/>
    <property type="match status" value="1"/>
</dbReference>
<proteinExistence type="inferred from homology"/>
<comment type="caution">
    <text evidence="9">The sequence shown here is derived from an EMBL/GenBank/DDBJ whole genome shotgun (WGS) entry which is preliminary data.</text>
</comment>
<dbReference type="InterPro" id="IPR017871">
    <property type="entry name" value="ABC_transporter-like_CS"/>
</dbReference>
<dbReference type="Pfam" id="PF08352">
    <property type="entry name" value="oligo_HPY"/>
    <property type="match status" value="2"/>
</dbReference>
<dbReference type="CDD" id="cd03257">
    <property type="entry name" value="ABC_NikE_OppD_transporters"/>
    <property type="match status" value="2"/>
</dbReference>
<dbReference type="PROSITE" id="PS50893">
    <property type="entry name" value="ABC_TRANSPORTER_2"/>
    <property type="match status" value="2"/>
</dbReference>
<dbReference type="SUPFAM" id="SSF52540">
    <property type="entry name" value="P-loop containing nucleoside triphosphate hydrolases"/>
    <property type="match status" value="2"/>
</dbReference>
<evidence type="ECO:0000313" key="9">
    <source>
        <dbReference type="EMBL" id="OAV59486.1"/>
    </source>
</evidence>
<evidence type="ECO:0000259" key="8">
    <source>
        <dbReference type="PROSITE" id="PS50893"/>
    </source>
</evidence>
<organism evidence="9 10">
    <name type="scientific">Enteractinococcus helveticum</name>
    <dbReference type="NCBI Taxonomy" id="1837282"/>
    <lineage>
        <taxon>Bacteria</taxon>
        <taxon>Bacillati</taxon>
        <taxon>Actinomycetota</taxon>
        <taxon>Actinomycetes</taxon>
        <taxon>Micrococcales</taxon>
        <taxon>Micrococcaceae</taxon>
    </lineage>
</organism>
<keyword evidence="4" id="KW-1003">Cell membrane</keyword>
<evidence type="ECO:0000313" key="10">
    <source>
        <dbReference type="Proteomes" id="UP000078292"/>
    </source>
</evidence>
<dbReference type="InterPro" id="IPR013563">
    <property type="entry name" value="Oligopep_ABC_C"/>
</dbReference>
<dbReference type="PANTHER" id="PTHR43297">
    <property type="entry name" value="OLIGOPEPTIDE TRANSPORT ATP-BINDING PROTEIN APPD"/>
    <property type="match status" value="1"/>
</dbReference>